<dbReference type="PANTHER" id="PTHR28133">
    <property type="entry name" value="REQUIRED FOR RESPIRATORY GROWTH PROTEIN 7, MITOCHONDRIAL"/>
    <property type="match status" value="1"/>
</dbReference>
<accession>A0AA39GSE2</accession>
<dbReference type="Pfam" id="PF10356">
    <property type="entry name" value="RRG7"/>
    <property type="match status" value="1"/>
</dbReference>
<protein>
    <recommendedName>
        <fullName evidence="5">Required for respiratory growth protein 7, mitochondrial</fullName>
    </recommendedName>
</protein>
<evidence type="ECO:0000313" key="3">
    <source>
        <dbReference type="EMBL" id="KAK0391242.1"/>
    </source>
</evidence>
<keyword evidence="4" id="KW-1185">Reference proteome</keyword>
<evidence type="ECO:0000256" key="2">
    <source>
        <dbReference type="ARBA" id="ARBA00023128"/>
    </source>
</evidence>
<name>A0AA39GSE2_SARSR</name>
<evidence type="ECO:0000313" key="4">
    <source>
        <dbReference type="Proteomes" id="UP001175261"/>
    </source>
</evidence>
<dbReference type="GO" id="GO:0005739">
    <property type="term" value="C:mitochondrion"/>
    <property type="evidence" value="ECO:0007669"/>
    <property type="project" value="UniProtKB-SubCell"/>
</dbReference>
<keyword evidence="2" id="KW-0496">Mitochondrion</keyword>
<dbReference type="PANTHER" id="PTHR28133:SF1">
    <property type="entry name" value="REQUIRED FOR RESPIRATORY GROWTH PROTEIN 7, MITOCHONDRIAL"/>
    <property type="match status" value="1"/>
</dbReference>
<comment type="subcellular location">
    <subcellularLocation>
        <location evidence="1">Mitochondrion</location>
    </subcellularLocation>
</comment>
<dbReference type="EMBL" id="JAPDFR010000001">
    <property type="protein sequence ID" value="KAK0391242.1"/>
    <property type="molecule type" value="Genomic_DNA"/>
</dbReference>
<dbReference type="AlphaFoldDB" id="A0AA39GSE2"/>
<dbReference type="InterPro" id="IPR018828">
    <property type="entry name" value="RRG7"/>
</dbReference>
<comment type="caution">
    <text evidence="3">The sequence shown here is derived from an EMBL/GenBank/DDBJ whole genome shotgun (WGS) entry which is preliminary data.</text>
</comment>
<gene>
    <name evidence="3" type="ORF">NLU13_0743</name>
</gene>
<dbReference type="Proteomes" id="UP001175261">
    <property type="component" value="Unassembled WGS sequence"/>
</dbReference>
<reference evidence="3" key="1">
    <citation type="submission" date="2022-10" db="EMBL/GenBank/DDBJ databases">
        <title>Determination and structural analysis of whole genome sequence of Sarocladium strictum F4-1.</title>
        <authorList>
            <person name="Hu L."/>
            <person name="Jiang Y."/>
        </authorList>
    </citation>
    <scope>NUCLEOTIDE SEQUENCE</scope>
    <source>
        <strain evidence="3">F4-1</strain>
    </source>
</reference>
<organism evidence="3 4">
    <name type="scientific">Sarocladium strictum</name>
    <name type="common">Black bundle disease fungus</name>
    <name type="synonym">Acremonium strictum</name>
    <dbReference type="NCBI Taxonomy" id="5046"/>
    <lineage>
        <taxon>Eukaryota</taxon>
        <taxon>Fungi</taxon>
        <taxon>Dikarya</taxon>
        <taxon>Ascomycota</taxon>
        <taxon>Pezizomycotina</taxon>
        <taxon>Sordariomycetes</taxon>
        <taxon>Hypocreomycetidae</taxon>
        <taxon>Hypocreales</taxon>
        <taxon>Sarocladiaceae</taxon>
        <taxon>Sarocladium</taxon>
    </lineage>
</organism>
<evidence type="ECO:0000256" key="1">
    <source>
        <dbReference type="ARBA" id="ARBA00004173"/>
    </source>
</evidence>
<evidence type="ECO:0008006" key="5">
    <source>
        <dbReference type="Google" id="ProtNLM"/>
    </source>
</evidence>
<proteinExistence type="predicted"/>
<sequence>MLRYAACHRRLLTQLWPTTLVAPGSQSSHVWYSNASSSNDSLIYPDSPTTTHHDLSSFLAYADRTGLEKRSTVFVGTHYEYTVAATLARYGFYLKRVGGAGDFGTDLLGTWTLSPRNAPERRLRVLMQCKAGAAQKTGPQHIRELEGALAAAPPGWRGEGVLAMLVSQKPATKGVRDAVGRSRWPMGFIACSKEGTVLQMLWNRGAEENGLQGIGVAARHVDGDDGPPEIVLQKDGKTLPMVS</sequence>